<organism evidence="1 2">
    <name type="scientific">Autumnicola tepida</name>
    <dbReference type="NCBI Taxonomy" id="3075595"/>
    <lineage>
        <taxon>Bacteria</taxon>
        <taxon>Pseudomonadati</taxon>
        <taxon>Bacteroidota</taxon>
        <taxon>Flavobacteriia</taxon>
        <taxon>Flavobacteriales</taxon>
        <taxon>Flavobacteriaceae</taxon>
        <taxon>Autumnicola</taxon>
    </lineage>
</organism>
<dbReference type="EMBL" id="JAVRHQ010000005">
    <property type="protein sequence ID" value="MDT0642514.1"/>
    <property type="molecule type" value="Genomic_DNA"/>
</dbReference>
<proteinExistence type="predicted"/>
<dbReference type="InterPro" id="IPR023214">
    <property type="entry name" value="HAD_sf"/>
</dbReference>
<keyword evidence="1" id="KW-0378">Hydrolase</keyword>
<accession>A0ABU3C847</accession>
<reference evidence="1 2" key="1">
    <citation type="submission" date="2023-09" db="EMBL/GenBank/DDBJ databases">
        <authorList>
            <person name="Rey-Velasco X."/>
        </authorList>
    </citation>
    <scope>NUCLEOTIDE SEQUENCE [LARGE SCALE GENOMIC DNA]</scope>
    <source>
        <strain evidence="1 2">F363</strain>
    </source>
</reference>
<dbReference type="InterPro" id="IPR036412">
    <property type="entry name" value="HAD-like_sf"/>
</dbReference>
<comment type="caution">
    <text evidence="1">The sequence shown here is derived from an EMBL/GenBank/DDBJ whole genome shotgun (WGS) entry which is preliminary data.</text>
</comment>
<sequence length="200" mass="23324">MKIKEKPMLDVVSENAEKHYYDLDGTLSTLNSTFDFAHGFLRYKKKYERLFLGRAIAIFLIYTKKYHPSKSRRLLINIYFKGQKKADLENYFEKVYCPKFMDSLTPLGHTLIGNSNSADVLLTGCTEVPARQIAALFGFRKIICTEFVFKKEKVRGIKTDTYGNFKAQFIIKEKEKMIYYTDDLASEEDLIPYMDKIVEV</sequence>
<keyword evidence="2" id="KW-1185">Reference proteome</keyword>
<dbReference type="Pfam" id="PF12710">
    <property type="entry name" value="HAD"/>
    <property type="match status" value="1"/>
</dbReference>
<dbReference type="SUPFAM" id="SSF56784">
    <property type="entry name" value="HAD-like"/>
    <property type="match status" value="1"/>
</dbReference>
<gene>
    <name evidence="1" type="ORF">RM553_06675</name>
</gene>
<dbReference type="GO" id="GO:0016787">
    <property type="term" value="F:hydrolase activity"/>
    <property type="evidence" value="ECO:0007669"/>
    <property type="project" value="UniProtKB-KW"/>
</dbReference>
<evidence type="ECO:0000313" key="2">
    <source>
        <dbReference type="Proteomes" id="UP001262889"/>
    </source>
</evidence>
<dbReference type="Gene3D" id="3.40.50.1000">
    <property type="entry name" value="HAD superfamily/HAD-like"/>
    <property type="match status" value="1"/>
</dbReference>
<name>A0ABU3C847_9FLAO</name>
<dbReference type="EC" id="3.1.3.-" evidence="1"/>
<dbReference type="RefSeq" id="WP_311534180.1">
    <property type="nucleotide sequence ID" value="NZ_JAVRHQ010000005.1"/>
</dbReference>
<evidence type="ECO:0000313" key="1">
    <source>
        <dbReference type="EMBL" id="MDT0642514.1"/>
    </source>
</evidence>
<protein>
    <submittedName>
        <fullName evidence="1">HAD family hydrolase</fullName>
        <ecNumber evidence="1">3.1.3.-</ecNumber>
    </submittedName>
</protein>
<dbReference type="Proteomes" id="UP001262889">
    <property type="component" value="Unassembled WGS sequence"/>
</dbReference>